<dbReference type="PANTHER" id="PTHR21198:SF7">
    <property type="entry name" value="ASPARTATE-GLUTAMATE RACEMASE FAMILY"/>
    <property type="match status" value="1"/>
</dbReference>
<dbReference type="InterPro" id="IPR015942">
    <property type="entry name" value="Asp/Glu/hydantoin_racemase"/>
</dbReference>
<accession>A0A511RMN8</accession>
<name>A0A511RMN8_9DEIN</name>
<dbReference type="GO" id="GO:0047661">
    <property type="term" value="F:amino-acid racemase activity"/>
    <property type="evidence" value="ECO:0007669"/>
    <property type="project" value="InterPro"/>
</dbReference>
<dbReference type="InterPro" id="IPR033134">
    <property type="entry name" value="Asp/Glu_racemase_AS_2"/>
</dbReference>
<comment type="caution">
    <text evidence="3">The sequence shown here is derived from an EMBL/GenBank/DDBJ whole genome shotgun (WGS) entry which is preliminary data.</text>
</comment>
<reference evidence="3 4" key="1">
    <citation type="submission" date="2019-07" db="EMBL/GenBank/DDBJ databases">
        <title>Whole genome shotgun sequence of Oceanithermus desulfurans NBRC 100063.</title>
        <authorList>
            <person name="Hosoyama A."/>
            <person name="Uohara A."/>
            <person name="Ohji S."/>
            <person name="Ichikawa N."/>
        </authorList>
    </citation>
    <scope>NUCLEOTIDE SEQUENCE [LARGE SCALE GENOMIC DNA]</scope>
    <source>
        <strain evidence="3 4">NBRC 100063</strain>
    </source>
</reference>
<dbReference type="OrthoDB" id="9803739at2"/>
<keyword evidence="2" id="KW-0413">Isomerase</keyword>
<sequence length="230" mass="25026">MEIIGVLGGMSWPSTLEYYRLMNEAAQARLGPDRSAEILLYSLDWGRIERLQHAGDWDALSEELITGARRLVLGGAGFLVIATNTMHKVADAVAAVSGLEVLHIADATARALREAGVRRAGLLGTRFTMEEPFMRERLEGWGLEVLVPEPEDREAVHRIIYEELVQGVVRDASREVYRGMMARLVERGAGGIVLGCTEIGLLVGPEDAPVPVFDTTRIHAEAAVARALGG</sequence>
<evidence type="ECO:0000313" key="3">
    <source>
        <dbReference type="EMBL" id="GEM90066.1"/>
    </source>
</evidence>
<dbReference type="Proteomes" id="UP000321827">
    <property type="component" value="Unassembled WGS sequence"/>
</dbReference>
<dbReference type="RefSeq" id="WP_147147479.1">
    <property type="nucleotide sequence ID" value="NZ_BJXN01000009.1"/>
</dbReference>
<dbReference type="PROSITE" id="PS00924">
    <property type="entry name" value="ASP_GLU_RACEMASE_2"/>
    <property type="match status" value="1"/>
</dbReference>
<dbReference type="SUPFAM" id="SSF53681">
    <property type="entry name" value="Aspartate/glutamate racemase"/>
    <property type="match status" value="2"/>
</dbReference>
<protein>
    <submittedName>
        <fullName evidence="3">Aspartate racemase</fullName>
    </submittedName>
</protein>
<dbReference type="AlphaFoldDB" id="A0A511RMN8"/>
<dbReference type="PANTHER" id="PTHR21198">
    <property type="entry name" value="GLUTAMATE RACEMASE"/>
    <property type="match status" value="1"/>
</dbReference>
<evidence type="ECO:0000256" key="1">
    <source>
        <dbReference type="ARBA" id="ARBA00007847"/>
    </source>
</evidence>
<evidence type="ECO:0000313" key="4">
    <source>
        <dbReference type="Proteomes" id="UP000321827"/>
    </source>
</evidence>
<dbReference type="InterPro" id="IPR001920">
    <property type="entry name" value="Asp/Glu_race"/>
</dbReference>
<gene>
    <name evidence="3" type="ORF">ODE01S_15000</name>
</gene>
<dbReference type="InterPro" id="IPR004380">
    <property type="entry name" value="Asp_race"/>
</dbReference>
<comment type="similarity">
    <text evidence="1">Belongs to the aspartate/glutamate racemases family.</text>
</comment>
<dbReference type="EMBL" id="BJXN01000009">
    <property type="protein sequence ID" value="GEM90066.1"/>
    <property type="molecule type" value="Genomic_DNA"/>
</dbReference>
<dbReference type="Pfam" id="PF01177">
    <property type="entry name" value="Asp_Glu_race"/>
    <property type="match status" value="1"/>
</dbReference>
<dbReference type="Gene3D" id="3.40.50.1860">
    <property type="match status" value="2"/>
</dbReference>
<proteinExistence type="inferred from homology"/>
<organism evidence="3 4">
    <name type="scientific">Oceanithermus desulfurans NBRC 100063</name>
    <dbReference type="NCBI Taxonomy" id="1227550"/>
    <lineage>
        <taxon>Bacteria</taxon>
        <taxon>Thermotogati</taxon>
        <taxon>Deinococcota</taxon>
        <taxon>Deinococci</taxon>
        <taxon>Thermales</taxon>
        <taxon>Thermaceae</taxon>
        <taxon>Oceanithermus</taxon>
    </lineage>
</organism>
<dbReference type="NCBIfam" id="TIGR00035">
    <property type="entry name" value="asp_race"/>
    <property type="match status" value="1"/>
</dbReference>
<evidence type="ECO:0000256" key="2">
    <source>
        <dbReference type="ARBA" id="ARBA00023235"/>
    </source>
</evidence>